<evidence type="ECO:0000256" key="13">
    <source>
        <dbReference type="SAM" id="MobiDB-lite"/>
    </source>
</evidence>
<dbReference type="PANTHER" id="PTHR21235">
    <property type="entry name" value="IMIDAZOLE GLYCEROL PHOSPHATE SYNTHASE SUBUNIT HISF/H IGP SYNTHASE SUBUNIT HISF/H"/>
    <property type="match status" value="1"/>
</dbReference>
<comment type="catalytic activity">
    <reaction evidence="10">
        <text>5-[(5-phospho-1-deoxy-D-ribulos-1-ylimino)methylamino]-1-(5-phospho-beta-D-ribosyl)imidazole-4-carboxamide + L-glutamine = D-erythro-1-(imidazol-4-yl)glycerol 3-phosphate + 5-amino-1-(5-phospho-beta-D-ribosyl)imidazole-4-carboxamide + L-glutamate + H(+)</text>
        <dbReference type="Rhea" id="RHEA:24793"/>
        <dbReference type="ChEBI" id="CHEBI:15378"/>
        <dbReference type="ChEBI" id="CHEBI:29985"/>
        <dbReference type="ChEBI" id="CHEBI:58278"/>
        <dbReference type="ChEBI" id="CHEBI:58359"/>
        <dbReference type="ChEBI" id="CHEBI:58475"/>
        <dbReference type="ChEBI" id="CHEBI:58525"/>
        <dbReference type="EC" id="4.3.2.10"/>
    </reaction>
</comment>
<evidence type="ECO:0000313" key="16">
    <source>
        <dbReference type="Proteomes" id="UP000310689"/>
    </source>
</evidence>
<dbReference type="GO" id="GO:0061982">
    <property type="term" value="P:meiosis I cell cycle process"/>
    <property type="evidence" value="ECO:0007669"/>
    <property type="project" value="UniProtKB-ARBA"/>
</dbReference>
<dbReference type="InterPro" id="IPR003593">
    <property type="entry name" value="AAA+_ATPase"/>
</dbReference>
<evidence type="ECO:0000256" key="5">
    <source>
        <dbReference type="ARBA" id="ARBA00022840"/>
    </source>
</evidence>
<dbReference type="InterPro" id="IPR050064">
    <property type="entry name" value="IGPS_HisA/HisF"/>
</dbReference>
<dbReference type="NCBIfam" id="TIGR00735">
    <property type="entry name" value="hisF"/>
    <property type="match status" value="1"/>
</dbReference>
<organism evidence="15 16">
    <name type="scientific">Wallemia ichthyophaga</name>
    <dbReference type="NCBI Taxonomy" id="245174"/>
    <lineage>
        <taxon>Eukaryota</taxon>
        <taxon>Fungi</taxon>
        <taxon>Dikarya</taxon>
        <taxon>Basidiomycota</taxon>
        <taxon>Wallemiomycotina</taxon>
        <taxon>Wallemiomycetes</taxon>
        <taxon>Wallemiales</taxon>
        <taxon>Wallemiaceae</taxon>
        <taxon>Wallemia</taxon>
    </lineage>
</organism>
<evidence type="ECO:0000256" key="1">
    <source>
        <dbReference type="ARBA" id="ARBA00005091"/>
    </source>
</evidence>
<dbReference type="SUPFAM" id="SSF52317">
    <property type="entry name" value="Class I glutamine amidotransferase-like"/>
    <property type="match status" value="1"/>
</dbReference>
<dbReference type="InterPro" id="IPR020588">
    <property type="entry name" value="RecA_ATP-bd"/>
</dbReference>
<dbReference type="InterPro" id="IPR011060">
    <property type="entry name" value="RibuloseP-bd_barrel"/>
</dbReference>
<dbReference type="InterPro" id="IPR004651">
    <property type="entry name" value="HisF"/>
</dbReference>
<keyword evidence="7 12" id="KW-0368">Histidine biosynthesis</keyword>
<dbReference type="InterPro" id="IPR029062">
    <property type="entry name" value="Class_I_gatase-like"/>
</dbReference>
<dbReference type="GO" id="GO:0140664">
    <property type="term" value="F:ATP-dependent DNA damage sensor activity"/>
    <property type="evidence" value="ECO:0007669"/>
    <property type="project" value="InterPro"/>
</dbReference>
<dbReference type="Pfam" id="PF00977">
    <property type="entry name" value="His_biosynth"/>
    <property type="match status" value="1"/>
</dbReference>
<dbReference type="Pfam" id="PF08423">
    <property type="entry name" value="Rad51"/>
    <property type="match status" value="1"/>
</dbReference>
<gene>
    <name evidence="15" type="ORF">E3P86_01959</name>
</gene>
<evidence type="ECO:0000256" key="2">
    <source>
        <dbReference type="ARBA" id="ARBA00022605"/>
    </source>
</evidence>
<dbReference type="Proteomes" id="UP000310689">
    <property type="component" value="Unassembled WGS sequence"/>
</dbReference>
<dbReference type="GO" id="GO:0005524">
    <property type="term" value="F:ATP binding"/>
    <property type="evidence" value="ECO:0007669"/>
    <property type="project" value="UniProtKB-KW"/>
</dbReference>
<evidence type="ECO:0000256" key="11">
    <source>
        <dbReference type="ARBA" id="ARBA00049534"/>
    </source>
</evidence>
<dbReference type="GO" id="GO:0016829">
    <property type="term" value="F:lyase activity"/>
    <property type="evidence" value="ECO:0007669"/>
    <property type="project" value="UniProtKB-KW"/>
</dbReference>
<dbReference type="InterPro" id="IPR006062">
    <property type="entry name" value="His_biosynth"/>
</dbReference>
<dbReference type="AlphaFoldDB" id="A0A4T0J739"/>
<comment type="similarity">
    <text evidence="12">Belongs to the HisA/HisF family.</text>
</comment>
<dbReference type="InterPro" id="IPR013632">
    <property type="entry name" value="Rad51_C"/>
</dbReference>
<keyword evidence="9" id="KW-0456">Lyase</keyword>
<keyword evidence="6" id="KW-0315">Glutamine amidotransferase</keyword>
<comment type="pathway">
    <text evidence="1">Amino-acid biosynthesis; L-histidine biosynthesis; L-histidine from 5-phospho-alpha-D-ribose 1-diphosphate: step 5/9.</text>
</comment>
<dbReference type="Gene3D" id="1.10.150.20">
    <property type="entry name" value="5' to 3' exonuclease, C-terminal subdomain"/>
    <property type="match status" value="1"/>
</dbReference>
<dbReference type="HAMAP" id="MF_00278">
    <property type="entry name" value="HisH"/>
    <property type="match status" value="1"/>
</dbReference>
<evidence type="ECO:0000259" key="14">
    <source>
        <dbReference type="PROSITE" id="PS50162"/>
    </source>
</evidence>
<evidence type="ECO:0000256" key="10">
    <source>
        <dbReference type="ARBA" id="ARBA00047838"/>
    </source>
</evidence>
<dbReference type="PROSITE" id="PS51273">
    <property type="entry name" value="GATASE_TYPE_1"/>
    <property type="match status" value="1"/>
</dbReference>
<evidence type="ECO:0000256" key="9">
    <source>
        <dbReference type="ARBA" id="ARBA00023239"/>
    </source>
</evidence>
<keyword evidence="5" id="KW-0067">ATP-binding</keyword>
<proteinExistence type="inferred from homology"/>
<dbReference type="GO" id="GO:0006281">
    <property type="term" value="P:DNA repair"/>
    <property type="evidence" value="ECO:0007669"/>
    <property type="project" value="InterPro"/>
</dbReference>
<evidence type="ECO:0000256" key="4">
    <source>
        <dbReference type="ARBA" id="ARBA00022801"/>
    </source>
</evidence>
<dbReference type="EMBL" id="SPOI01000084">
    <property type="protein sequence ID" value="TIB37947.1"/>
    <property type="molecule type" value="Genomic_DNA"/>
</dbReference>
<evidence type="ECO:0000256" key="6">
    <source>
        <dbReference type="ARBA" id="ARBA00022962"/>
    </source>
</evidence>
<dbReference type="GO" id="GO:0006310">
    <property type="term" value="P:DNA recombination"/>
    <property type="evidence" value="ECO:0007669"/>
    <property type="project" value="UniProtKB-ARBA"/>
</dbReference>
<evidence type="ECO:0000256" key="3">
    <source>
        <dbReference type="ARBA" id="ARBA00022741"/>
    </source>
</evidence>
<evidence type="ECO:0000256" key="7">
    <source>
        <dbReference type="ARBA" id="ARBA00023102"/>
    </source>
</evidence>
<dbReference type="CDD" id="cd04731">
    <property type="entry name" value="HisF"/>
    <property type="match status" value="1"/>
</dbReference>
<accession>A0A4T0J739</accession>
<dbReference type="GO" id="GO:0004359">
    <property type="term" value="F:glutaminase activity"/>
    <property type="evidence" value="ECO:0007669"/>
    <property type="project" value="UniProtKB-EC"/>
</dbReference>
<dbReference type="GO" id="GO:0000105">
    <property type="term" value="P:L-histidine biosynthetic process"/>
    <property type="evidence" value="ECO:0007669"/>
    <property type="project" value="UniProtKB-UniPathway"/>
</dbReference>
<name>A0A4T0J739_WALIC</name>
<comment type="catalytic activity">
    <reaction evidence="11">
        <text>L-glutamine + H2O = L-glutamate + NH4(+)</text>
        <dbReference type="Rhea" id="RHEA:15889"/>
        <dbReference type="ChEBI" id="CHEBI:15377"/>
        <dbReference type="ChEBI" id="CHEBI:28938"/>
        <dbReference type="ChEBI" id="CHEBI:29985"/>
        <dbReference type="ChEBI" id="CHEBI:58359"/>
        <dbReference type="EC" id="3.5.1.2"/>
    </reaction>
</comment>
<keyword evidence="8" id="KW-0238">DNA-binding</keyword>
<sequence>MTVKGISDAKADVILQESSKFVSMGFTTATEVHARRADLISVTTGSRNLDTILGGGIETGAITELFGEFRTGKSQICHQLAVTCQLPISMGGAEGKCLYIDTEGTFRPVRILAVAERYGLNGQDVLDNVAYARAYNADHQQQLLIHASAMMAESKFALLIIDSAMNLYRTDFSGRGELSARQMHLAKFLRNLMRLADEYGIAVVITNQVVAQVDGANPYNPDPKKPIGDRLFILDYGGGNTRSLTNSIKRLGYEFEWVKEPKDLANAEKLIFPGVGNCGQAVKSLHNSGLFEPLRQYVLSGKPYFGICIGMQVLFETSAESPLDKGFGVIPGSAAKFTTSAVDPKRVPHMGWSAARRLSNSSQNPINGVRDDCHYYFVHSYAVPYNPSKLAGWASTITQYGKEIFVSSVQRGSVLGTQFHPEKSGEAGLDLLNSFLKTKAELNPLKSLTSYPEPVDVELNEKDDLVKRIVACLDVRSNDNGDLVVTKGDQYDVREDDNNPESTDAASSKREVRNLGKPVELARRYFSEGADEVVFLNITSFRNSPLGDQPMLELVKAAAETIFVPLTIGGGIRDMVDPDGTRHSASEVAHAYFRSGADKVSIGSDAVYAVEELLNRIKTNTQPILTGQSAIETISAGYGAQAVVVSIDPKRVYFNPNSEKPSEEHLPSVIYGKDAKANTTDEERKLAWWYQCTVQGGRSYRDVDVVQLAKGVESLGAGEILLNSIDRDGSKRGFDVDLIQLVRESVSIPVVASSGAGEAQHFAQVFDATNVEAALGAGAFHRKELPIEDVKNDMRQKGLKVRTELPKELVQNLSQGKVILQ</sequence>
<dbReference type="SUPFAM" id="SSF52540">
    <property type="entry name" value="P-loop containing nucleoside triphosphate hydrolases"/>
    <property type="match status" value="1"/>
</dbReference>
<dbReference type="GO" id="GO:0003677">
    <property type="term" value="F:DNA binding"/>
    <property type="evidence" value="ECO:0007669"/>
    <property type="project" value="UniProtKB-KW"/>
</dbReference>
<dbReference type="CDD" id="cd01748">
    <property type="entry name" value="GATase1_IGP_Synthase"/>
    <property type="match status" value="1"/>
</dbReference>
<dbReference type="UniPathway" id="UPA00031">
    <property type="reaction ID" value="UER00010"/>
</dbReference>
<dbReference type="Gene3D" id="3.20.20.70">
    <property type="entry name" value="Aldolase class I"/>
    <property type="match status" value="1"/>
</dbReference>
<dbReference type="SUPFAM" id="SSF51366">
    <property type="entry name" value="Ribulose-phoshate binding barrel"/>
    <property type="match status" value="1"/>
</dbReference>
<dbReference type="InterPro" id="IPR010139">
    <property type="entry name" value="Imidazole-glycPsynth_HisH"/>
</dbReference>
<comment type="caution">
    <text evidence="15">The sequence shown here is derived from an EMBL/GenBank/DDBJ whole genome shotgun (WGS) entry which is preliminary data.</text>
</comment>
<evidence type="ECO:0000256" key="8">
    <source>
        <dbReference type="ARBA" id="ARBA00023125"/>
    </source>
</evidence>
<reference evidence="15 16" key="1">
    <citation type="submission" date="2019-03" db="EMBL/GenBank/DDBJ databases">
        <title>Sequencing 23 genomes of Wallemia ichthyophaga.</title>
        <authorList>
            <person name="Gostincar C."/>
        </authorList>
    </citation>
    <scope>NUCLEOTIDE SEQUENCE [LARGE SCALE GENOMIC DNA]</scope>
    <source>
        <strain evidence="15 16">EXF-6200</strain>
    </source>
</reference>
<evidence type="ECO:0000313" key="15">
    <source>
        <dbReference type="EMBL" id="TIB37947.1"/>
    </source>
</evidence>
<dbReference type="GO" id="GO:0000107">
    <property type="term" value="F:imidazoleglycerol-phosphate synthase activity"/>
    <property type="evidence" value="ECO:0007669"/>
    <property type="project" value="InterPro"/>
</dbReference>
<feature type="domain" description="RecA family profile 1" evidence="14">
    <location>
        <begin position="38"/>
        <end position="209"/>
    </location>
</feature>
<dbReference type="FunFam" id="3.40.50.300:FF:002052">
    <property type="entry name" value="DNA repair protein RAD51 homolog"/>
    <property type="match status" value="1"/>
</dbReference>
<dbReference type="NCBIfam" id="TIGR01855">
    <property type="entry name" value="IMP_synth_hisH"/>
    <property type="match status" value="1"/>
</dbReference>
<dbReference type="PROSITE" id="PS50162">
    <property type="entry name" value="RECA_2"/>
    <property type="match status" value="1"/>
</dbReference>
<keyword evidence="4" id="KW-0378">Hydrolase</keyword>
<dbReference type="PANTHER" id="PTHR21235:SF2">
    <property type="entry name" value="IMIDAZOLE GLYCEROL PHOSPHATE SYNTHASE HISHF"/>
    <property type="match status" value="1"/>
</dbReference>
<protein>
    <recommendedName>
        <fullName evidence="14">RecA family profile 1 domain-containing protein</fullName>
    </recommendedName>
</protein>
<evidence type="ECO:0000256" key="12">
    <source>
        <dbReference type="RuleBase" id="RU003657"/>
    </source>
</evidence>
<feature type="region of interest" description="Disordered" evidence="13">
    <location>
        <begin position="489"/>
        <end position="511"/>
    </location>
</feature>
<keyword evidence="3" id="KW-0547">Nucleotide-binding</keyword>
<dbReference type="SMART" id="SM00382">
    <property type="entry name" value="AAA"/>
    <property type="match status" value="1"/>
</dbReference>
<dbReference type="InterPro" id="IPR027417">
    <property type="entry name" value="P-loop_NTPase"/>
</dbReference>
<keyword evidence="2 12" id="KW-0028">Amino-acid biosynthesis</keyword>
<dbReference type="Pfam" id="PF00117">
    <property type="entry name" value="GATase"/>
    <property type="match status" value="1"/>
</dbReference>
<dbReference type="InterPro" id="IPR013785">
    <property type="entry name" value="Aldolase_TIM"/>
</dbReference>
<dbReference type="InterPro" id="IPR017926">
    <property type="entry name" value="GATASE"/>
</dbReference>
<dbReference type="Gene3D" id="3.40.50.880">
    <property type="match status" value="1"/>
</dbReference>
<dbReference type="Gene3D" id="3.40.50.300">
    <property type="entry name" value="P-loop containing nucleotide triphosphate hydrolases"/>
    <property type="match status" value="1"/>
</dbReference>